<dbReference type="Proteomes" id="UP000501802">
    <property type="component" value="Chromosome"/>
</dbReference>
<dbReference type="NCBIfam" id="TIGR04183">
    <property type="entry name" value="Por_Secre_tail"/>
    <property type="match status" value="1"/>
</dbReference>
<accession>A0A6G9ALA7</accession>
<gene>
    <name evidence="2" type="ORF">G8759_11025</name>
</gene>
<dbReference type="RefSeq" id="WP_167207888.1">
    <property type="nucleotide sequence ID" value="NZ_CP050063.1"/>
</dbReference>
<dbReference type="Pfam" id="PF08757">
    <property type="entry name" value="CotH"/>
    <property type="match status" value="1"/>
</dbReference>
<organism evidence="2 3">
    <name type="scientific">Spirosoma aureum</name>
    <dbReference type="NCBI Taxonomy" id="2692134"/>
    <lineage>
        <taxon>Bacteria</taxon>
        <taxon>Pseudomonadati</taxon>
        <taxon>Bacteroidota</taxon>
        <taxon>Cytophagia</taxon>
        <taxon>Cytophagales</taxon>
        <taxon>Cytophagaceae</taxon>
        <taxon>Spirosoma</taxon>
    </lineage>
</organism>
<dbReference type="EMBL" id="CP050063">
    <property type="protein sequence ID" value="QIP13119.1"/>
    <property type="molecule type" value="Genomic_DNA"/>
</dbReference>
<dbReference type="InterPro" id="IPR014867">
    <property type="entry name" value="Spore_coat_CotH_CotH2/3/7"/>
</dbReference>
<evidence type="ECO:0000256" key="1">
    <source>
        <dbReference type="SAM" id="SignalP"/>
    </source>
</evidence>
<sequence>MRTYCLSLVIFLSLVVRPTLAQTLSSSNLPIILINTNGQAIQDEPKIVAELRIIDNGAGKRNNITDKPSFISKIGIEKRGATSQQFFPKKPYGIELRDTSGLNSVNASVLGMPSESDWVLNATYNDKTLIRETLTYDLNRQLSKYYTPRYRYCEVILNNSYEGIYILFEKIKRDKNRVDISSIKKTDVSGDALTGGYIFKIDKTEGSPSRSWVSPYTGAQGQRIPIQIDRPKPEDLAEEQFQYTKKFITDFENALRGDQYQDSTAGYRKYIKDDSFVDYLLLTEICKNVDGYRLSSFFYKDRDSKGGKLVMGPIWDYNLTYGNANYCAGDSYQGWAYDFNRTCPTDSYQMPFWWDRLLSDRAFAKKVRVNYQALRKTILTTDRINTYIDSVATVLTEARVRNFQRWPVIGVAVWPNNFVGKTYEEETSYLKSWIRQRLSWMDSAILPFGTDVLAIEPANAFDLQISPNPSAGELTVQYRLVHRSDLRLTITDAAGRTLRTILWPGQAAGEHKQTLPTQSLPTAPGTYLLQLDADGQPVSRKILRL</sequence>
<keyword evidence="3" id="KW-1185">Reference proteome</keyword>
<reference evidence="2 3" key="1">
    <citation type="submission" date="2020-03" db="EMBL/GenBank/DDBJ databases">
        <authorList>
            <person name="Kim M.K."/>
        </authorList>
    </citation>
    <scope>NUCLEOTIDE SEQUENCE [LARGE SCALE GENOMIC DNA]</scope>
    <source>
        <strain evidence="2 3">BT328</strain>
    </source>
</reference>
<feature type="chain" id="PRO_5026355602" evidence="1">
    <location>
        <begin position="22"/>
        <end position="545"/>
    </location>
</feature>
<feature type="signal peptide" evidence="1">
    <location>
        <begin position="1"/>
        <end position="21"/>
    </location>
</feature>
<evidence type="ECO:0000313" key="3">
    <source>
        <dbReference type="Proteomes" id="UP000501802"/>
    </source>
</evidence>
<dbReference type="InterPro" id="IPR026444">
    <property type="entry name" value="Secre_tail"/>
</dbReference>
<name>A0A6G9ALA7_9BACT</name>
<evidence type="ECO:0000313" key="2">
    <source>
        <dbReference type="EMBL" id="QIP13119.1"/>
    </source>
</evidence>
<proteinExistence type="predicted"/>
<keyword evidence="1" id="KW-0732">Signal</keyword>
<dbReference type="AlphaFoldDB" id="A0A6G9ALA7"/>
<protein>
    <submittedName>
        <fullName evidence="2">T9SS type A sorting domain-containing protein</fullName>
    </submittedName>
</protein>
<dbReference type="KEGG" id="spib:G8759_11025"/>